<dbReference type="EMBL" id="FRBH01000009">
    <property type="protein sequence ID" value="SHL43724.1"/>
    <property type="molecule type" value="Genomic_DNA"/>
</dbReference>
<sequence>MKSTDHINYISIYDKIEVEDALFSRIEAIKKTLTIVTELDKWNFAYAEGKWTIKEVVQHCIDCERIFSFRAQHIAREDNQNLNFFDQNEYAVKSNANAREVKDLIEEWDHLMRSTHYQFLSYNDETLARIGKIGDYEYSVEQLGYIIAGHAIHHMNIINERYI</sequence>
<dbReference type="Pfam" id="PF12867">
    <property type="entry name" value="DinB_2"/>
    <property type="match status" value="1"/>
</dbReference>
<dbReference type="OrthoDB" id="9793216at2"/>
<accession>A0A1M7ALT7</accession>
<dbReference type="RefSeq" id="WP_072933015.1">
    <property type="nucleotide sequence ID" value="NZ_BMFL01000003.1"/>
</dbReference>
<reference evidence="4" key="2">
    <citation type="submission" date="2016-11" db="EMBL/GenBank/DDBJ databases">
        <authorList>
            <person name="Varghese N."/>
            <person name="Submissions S."/>
        </authorList>
    </citation>
    <scope>NUCLEOTIDE SEQUENCE [LARGE SCALE GENOMIC DNA]</scope>
    <source>
        <strain evidence="4">DSM 27989</strain>
    </source>
</reference>
<reference evidence="3" key="3">
    <citation type="submission" date="2016-11" db="EMBL/GenBank/DDBJ databases">
        <authorList>
            <person name="Jaros S."/>
            <person name="Januszkiewicz K."/>
            <person name="Wedrychowicz H."/>
        </authorList>
    </citation>
    <scope>NUCLEOTIDE SEQUENCE [LARGE SCALE GENOMIC DNA]</scope>
    <source>
        <strain evidence="3">DSM 27989</strain>
    </source>
</reference>
<dbReference type="EMBL" id="BMFL01000003">
    <property type="protein sequence ID" value="GGE90720.1"/>
    <property type="molecule type" value="Genomic_DNA"/>
</dbReference>
<dbReference type="STRING" id="1434701.SAMN05443634_10986"/>
<gene>
    <name evidence="2" type="ORF">GCM10010984_05550</name>
    <name evidence="3" type="ORF">SAMN05443634_10986</name>
</gene>
<dbReference type="AlphaFoldDB" id="A0A1M7ALT7"/>
<dbReference type="InterPro" id="IPR034660">
    <property type="entry name" value="DinB/YfiT-like"/>
</dbReference>
<dbReference type="Gene3D" id="1.20.120.450">
    <property type="entry name" value="dinb family like domain"/>
    <property type="match status" value="1"/>
</dbReference>
<evidence type="ECO:0000313" key="2">
    <source>
        <dbReference type="EMBL" id="GGE90720.1"/>
    </source>
</evidence>
<reference evidence="2" key="5">
    <citation type="submission" date="2024-05" db="EMBL/GenBank/DDBJ databases">
        <authorList>
            <person name="Sun Q."/>
            <person name="Zhou Y."/>
        </authorList>
    </citation>
    <scope>NUCLEOTIDE SEQUENCE</scope>
    <source>
        <strain evidence="2">CGMCC 1.12707</strain>
    </source>
</reference>
<evidence type="ECO:0000313" key="5">
    <source>
        <dbReference type="Proteomes" id="UP000650994"/>
    </source>
</evidence>
<reference evidence="5" key="4">
    <citation type="journal article" date="2019" name="Int. J. Syst. Evol. Microbiol.">
        <title>The Global Catalogue of Microorganisms (GCM) 10K type strain sequencing project: providing services to taxonomists for standard genome sequencing and annotation.</title>
        <authorList>
            <consortium name="The Broad Institute Genomics Platform"/>
            <consortium name="The Broad Institute Genome Sequencing Center for Infectious Disease"/>
            <person name="Wu L."/>
            <person name="Ma J."/>
        </authorList>
    </citation>
    <scope>NUCLEOTIDE SEQUENCE [LARGE SCALE GENOMIC DNA]</scope>
    <source>
        <strain evidence="5">CGMCC 1.12707</strain>
    </source>
</reference>
<feature type="domain" description="DinB-like" evidence="1">
    <location>
        <begin position="33"/>
        <end position="158"/>
    </location>
</feature>
<evidence type="ECO:0000259" key="1">
    <source>
        <dbReference type="Pfam" id="PF12867"/>
    </source>
</evidence>
<dbReference type="SUPFAM" id="SSF109854">
    <property type="entry name" value="DinB/YfiT-like putative metalloenzymes"/>
    <property type="match status" value="1"/>
</dbReference>
<proteinExistence type="predicted"/>
<reference evidence="2" key="1">
    <citation type="journal article" date="2014" name="Int. J. Syst. Evol. Microbiol.">
        <title>Complete genome of a new Firmicutes species belonging to the dominant human colonic microbiota ('Ruminococcus bicirculans') reveals two chromosomes and a selective capacity to utilize plant glucans.</title>
        <authorList>
            <consortium name="NISC Comparative Sequencing Program"/>
            <person name="Wegmann U."/>
            <person name="Louis P."/>
            <person name="Goesmann A."/>
            <person name="Henrissat B."/>
            <person name="Duncan S.H."/>
            <person name="Flint H.J."/>
        </authorList>
    </citation>
    <scope>NUCLEOTIDE SEQUENCE</scope>
    <source>
        <strain evidence="2">CGMCC 1.12707</strain>
    </source>
</reference>
<dbReference type="InterPro" id="IPR024775">
    <property type="entry name" value="DinB-like"/>
</dbReference>
<protein>
    <submittedName>
        <fullName evidence="2">DNA damage-inducible protein DinB</fullName>
    </submittedName>
    <submittedName>
        <fullName evidence="3">DinB superfamily protein</fullName>
    </submittedName>
</protein>
<dbReference type="Proteomes" id="UP000650994">
    <property type="component" value="Unassembled WGS sequence"/>
</dbReference>
<organism evidence="3 4">
    <name type="scientific">Chishuiella changwenlii</name>
    <dbReference type="NCBI Taxonomy" id="1434701"/>
    <lineage>
        <taxon>Bacteria</taxon>
        <taxon>Pseudomonadati</taxon>
        <taxon>Bacteroidota</taxon>
        <taxon>Flavobacteriia</taxon>
        <taxon>Flavobacteriales</taxon>
        <taxon>Weeksellaceae</taxon>
        <taxon>Chishuiella</taxon>
    </lineage>
</organism>
<name>A0A1M7ALT7_9FLAO</name>
<evidence type="ECO:0000313" key="3">
    <source>
        <dbReference type="EMBL" id="SHL43724.1"/>
    </source>
</evidence>
<evidence type="ECO:0000313" key="4">
    <source>
        <dbReference type="Proteomes" id="UP000184120"/>
    </source>
</evidence>
<keyword evidence="5" id="KW-1185">Reference proteome</keyword>
<dbReference type="Proteomes" id="UP000184120">
    <property type="component" value="Unassembled WGS sequence"/>
</dbReference>